<evidence type="ECO:0000256" key="2">
    <source>
        <dbReference type="ARBA" id="ARBA00022475"/>
    </source>
</evidence>
<evidence type="ECO:0000313" key="11">
    <source>
        <dbReference type="Proteomes" id="UP000588491"/>
    </source>
</evidence>
<comment type="similarity">
    <text evidence="5">Belongs to the methyl-accepting chemotaxis (MCP) protein family.</text>
</comment>
<evidence type="ECO:0000256" key="5">
    <source>
        <dbReference type="ARBA" id="ARBA00029447"/>
    </source>
</evidence>
<evidence type="ECO:0000256" key="4">
    <source>
        <dbReference type="ARBA" id="ARBA00023224"/>
    </source>
</evidence>
<keyword evidence="3 7" id="KW-0472">Membrane</keyword>
<evidence type="ECO:0000256" key="3">
    <source>
        <dbReference type="ARBA" id="ARBA00023136"/>
    </source>
</evidence>
<dbReference type="PANTHER" id="PTHR32089:SF114">
    <property type="entry name" value="METHYL-ACCEPTING CHEMOTAXIS PROTEIN MCPB"/>
    <property type="match status" value="1"/>
</dbReference>
<keyword evidence="4 6" id="KW-0807">Transducer</keyword>
<keyword evidence="11" id="KW-1185">Reference proteome</keyword>
<protein>
    <submittedName>
        <fullName evidence="10">HAMP domain-containing protein</fullName>
    </submittedName>
</protein>
<feature type="domain" description="HAMP" evidence="9">
    <location>
        <begin position="69"/>
        <end position="121"/>
    </location>
</feature>
<gene>
    <name evidence="10" type="ORF">HHU08_18820</name>
</gene>
<keyword evidence="7" id="KW-1133">Transmembrane helix</keyword>
<dbReference type="GO" id="GO:0005886">
    <property type="term" value="C:plasma membrane"/>
    <property type="evidence" value="ECO:0007669"/>
    <property type="project" value="UniProtKB-SubCell"/>
</dbReference>
<comment type="subcellular location">
    <subcellularLocation>
        <location evidence="1">Cell membrane</location>
    </subcellularLocation>
</comment>
<dbReference type="PANTHER" id="PTHR32089">
    <property type="entry name" value="METHYL-ACCEPTING CHEMOTAXIS PROTEIN MCPB"/>
    <property type="match status" value="1"/>
</dbReference>
<dbReference type="CDD" id="cd06225">
    <property type="entry name" value="HAMP"/>
    <property type="match status" value="1"/>
</dbReference>
<evidence type="ECO:0000256" key="7">
    <source>
        <dbReference type="SAM" id="Phobius"/>
    </source>
</evidence>
<keyword evidence="7" id="KW-0812">Transmembrane</keyword>
<name>A0A7Y0KB62_9BACI</name>
<proteinExistence type="inferred from homology"/>
<reference evidence="10 11" key="1">
    <citation type="submission" date="2020-04" db="EMBL/GenBank/DDBJ databases">
        <title>Bacillus sp. UniB3 isolated from commercial digestive syrup.</title>
        <authorList>
            <person name="Thorat V."/>
            <person name="Kirdat K."/>
            <person name="Tiwarekar B."/>
            <person name="Yadav A."/>
        </authorList>
    </citation>
    <scope>NUCLEOTIDE SEQUENCE [LARGE SCALE GENOMIC DNA]</scope>
    <source>
        <strain evidence="10 11">UniB3</strain>
    </source>
</reference>
<feature type="transmembrane region" description="Helical" evidence="7">
    <location>
        <begin position="46"/>
        <end position="67"/>
    </location>
</feature>
<feature type="transmembrane region" description="Helical" evidence="7">
    <location>
        <begin position="12"/>
        <end position="30"/>
    </location>
</feature>
<feature type="domain" description="Methyl-accepting transducer" evidence="8">
    <location>
        <begin position="140"/>
        <end position="376"/>
    </location>
</feature>
<dbReference type="SMART" id="SM00304">
    <property type="entry name" value="HAMP"/>
    <property type="match status" value="1"/>
</dbReference>
<dbReference type="RefSeq" id="WP_101729230.1">
    <property type="nucleotide sequence ID" value="NZ_JABBPK010000001.1"/>
</dbReference>
<dbReference type="Pfam" id="PF00672">
    <property type="entry name" value="HAMP"/>
    <property type="match status" value="1"/>
</dbReference>
<dbReference type="CDD" id="cd11386">
    <property type="entry name" value="MCP_signal"/>
    <property type="match status" value="1"/>
</dbReference>
<dbReference type="InterPro" id="IPR003660">
    <property type="entry name" value="HAMP_dom"/>
</dbReference>
<dbReference type="Proteomes" id="UP000588491">
    <property type="component" value="Unassembled WGS sequence"/>
</dbReference>
<accession>A0A7Y0KB62</accession>
<dbReference type="Pfam" id="PF00015">
    <property type="entry name" value="MCPsignal"/>
    <property type="match status" value="1"/>
</dbReference>
<evidence type="ECO:0000259" key="8">
    <source>
        <dbReference type="PROSITE" id="PS50111"/>
    </source>
</evidence>
<dbReference type="EMBL" id="JABBPK010000001">
    <property type="protein sequence ID" value="NMO79016.1"/>
    <property type="molecule type" value="Genomic_DNA"/>
</dbReference>
<dbReference type="AlphaFoldDB" id="A0A7Y0KB62"/>
<dbReference type="Gene3D" id="1.10.287.950">
    <property type="entry name" value="Methyl-accepting chemotaxis protein"/>
    <property type="match status" value="1"/>
</dbReference>
<dbReference type="SMART" id="SM00283">
    <property type="entry name" value="MA"/>
    <property type="match status" value="1"/>
</dbReference>
<dbReference type="PROSITE" id="PS50885">
    <property type="entry name" value="HAMP"/>
    <property type="match status" value="1"/>
</dbReference>
<evidence type="ECO:0000256" key="6">
    <source>
        <dbReference type="PROSITE-ProRule" id="PRU00284"/>
    </source>
</evidence>
<evidence type="ECO:0000313" key="10">
    <source>
        <dbReference type="EMBL" id="NMO79016.1"/>
    </source>
</evidence>
<keyword evidence="2" id="KW-1003">Cell membrane</keyword>
<dbReference type="Gene3D" id="6.10.340.10">
    <property type="match status" value="1"/>
</dbReference>
<comment type="caution">
    <text evidence="10">The sequence shown here is derived from an EMBL/GenBank/DDBJ whole genome shotgun (WGS) entry which is preliminary data.</text>
</comment>
<dbReference type="InterPro" id="IPR004089">
    <property type="entry name" value="MCPsignal_dom"/>
</dbReference>
<organism evidence="10 11">
    <name type="scientific">Niallia alba</name>
    <dbReference type="NCBI Taxonomy" id="2729105"/>
    <lineage>
        <taxon>Bacteria</taxon>
        <taxon>Bacillati</taxon>
        <taxon>Bacillota</taxon>
        <taxon>Bacilli</taxon>
        <taxon>Bacillales</taxon>
        <taxon>Bacillaceae</taxon>
        <taxon>Niallia</taxon>
    </lineage>
</organism>
<dbReference type="SUPFAM" id="SSF58104">
    <property type="entry name" value="Methyl-accepting chemotaxis protein (MCP) signaling domain"/>
    <property type="match status" value="1"/>
</dbReference>
<evidence type="ECO:0000259" key="9">
    <source>
        <dbReference type="PROSITE" id="PS50885"/>
    </source>
</evidence>
<evidence type="ECO:0000256" key="1">
    <source>
        <dbReference type="ARBA" id="ARBA00004236"/>
    </source>
</evidence>
<dbReference type="PROSITE" id="PS50111">
    <property type="entry name" value="CHEMOTAXIS_TRANSDUC_2"/>
    <property type="match status" value="1"/>
</dbReference>
<sequence length="430" mass="47521">MKKYRIFRSLRTKMIVIIFFATLFSTMISFKLHEMIREFGMIPPEFSIFVNTIINLVFVTVIVALFTQRIIISPLKKLLHSTKKITEGELDIEINKTSNDEIGQLTDEFILMKEFIRNLVQKVNETSEHINTSAEKLTANTVETSYVSEQISSAIQSVAAGSEEQTKGMEFIVDAVAVVNDEIKDITKNTEEMVKSTNNTVLKAKEGQAVVDNTVTQMSLIQNSVKESNNSIVLLQERSQEIGQFLNVITEIADQTNLLALNAAIEAARAGEAGKGFAVVAEEVRKLAEQSNESAKQIAVLVNEIQKDTLSSVKTMKRVTEEVKDGINITNDTKEKFTIISESMLTMSDQMKNILEAANKISTNIVEVAGSVDQVTGIAKENSQNSMNVSEASQEQLAAIEEITSSTKSLAKIADDLVELTKTIHVNESA</sequence>
<dbReference type="GO" id="GO:0007165">
    <property type="term" value="P:signal transduction"/>
    <property type="evidence" value="ECO:0007669"/>
    <property type="project" value="UniProtKB-KW"/>
</dbReference>